<dbReference type="STRING" id="1182545.A0A072NVI5"/>
<sequence>MPQMSGLSISGVTTHLDKENLERGPLSGIDVLIVGAGIGGLNAAVELYRHGHNVQLLEAKSNIEGLVDFVGIAPSATRQFNHWPGMAERYRRLTYRPALSMYRTNGEKLGGPFSIKGVDRTTIPTPISRPKLINFLYEYLTSQGMSINFGQRVVEYYENLDAGKAGVATQDGEHFEADLVIAADGVGTKSHSIVAGNNVKATSSGFSSYRVAYPTNLAFQNPHLANELALEEGGDDICRVYLGTNKHAIILVSPDITTWIFQHKDYGTSSESWSRFLGPEDVLKTLEEEDEWDQTFIEVIKQTPAQTIADYKILWRDPSMEWTSAGGLVLQLGDSAHSFLPTSANGATQAMEDGISIAACLRLAGKHNIALATRVHTRLRSMRVSCAQRGGFKNREKWHHTDFGEARKHPDKLVMQVGRWINLHDPEKYVYENWTKCVNHLITGSDFVNTNIPPGYTYKPWTIDQLLNASEEGQDIEDDGDWS</sequence>
<evidence type="ECO:0000313" key="7">
    <source>
        <dbReference type="EMBL" id="KEF51621.1"/>
    </source>
</evidence>
<dbReference type="PRINTS" id="PR00420">
    <property type="entry name" value="RNGMNOXGNASE"/>
</dbReference>
<evidence type="ECO:0000256" key="5">
    <source>
        <dbReference type="ARBA" id="ARBA00023033"/>
    </source>
</evidence>
<evidence type="ECO:0000256" key="4">
    <source>
        <dbReference type="ARBA" id="ARBA00023002"/>
    </source>
</evidence>
<dbReference type="InterPro" id="IPR002938">
    <property type="entry name" value="FAD-bd"/>
</dbReference>
<dbReference type="SUPFAM" id="SSF51905">
    <property type="entry name" value="FAD/NAD(P)-binding domain"/>
    <property type="match status" value="1"/>
</dbReference>
<evidence type="ECO:0000259" key="6">
    <source>
        <dbReference type="Pfam" id="PF01494"/>
    </source>
</evidence>
<protein>
    <recommendedName>
        <fullName evidence="6">FAD-binding domain-containing protein</fullName>
    </recommendedName>
</protein>
<evidence type="ECO:0000313" key="8">
    <source>
        <dbReference type="Proteomes" id="UP000027920"/>
    </source>
</evidence>
<comment type="caution">
    <text evidence="7">The sequence shown here is derived from an EMBL/GenBank/DDBJ whole genome shotgun (WGS) entry which is preliminary data.</text>
</comment>
<accession>A0A072NVI5</accession>
<comment type="similarity">
    <text evidence="1">Belongs to the paxM FAD-dependent monooxygenase family.</text>
</comment>
<dbReference type="VEuPathDB" id="FungiDB:A1O9_12256"/>
<keyword evidence="2" id="KW-0285">Flavoprotein</keyword>
<dbReference type="InterPro" id="IPR036188">
    <property type="entry name" value="FAD/NAD-bd_sf"/>
</dbReference>
<dbReference type="Proteomes" id="UP000027920">
    <property type="component" value="Unassembled WGS sequence"/>
</dbReference>
<dbReference type="PANTHER" id="PTHR13789:SF147">
    <property type="entry name" value="PUTATIVE (AFU_ORTHOLOGUE AFUA_2G01950)-RELATED"/>
    <property type="match status" value="1"/>
</dbReference>
<dbReference type="GeneID" id="25287150"/>
<dbReference type="GO" id="GO:0004497">
    <property type="term" value="F:monooxygenase activity"/>
    <property type="evidence" value="ECO:0007669"/>
    <property type="project" value="UniProtKB-KW"/>
</dbReference>
<gene>
    <name evidence="7" type="ORF">A1O9_12256</name>
</gene>
<name>A0A072NVI5_9EURO</name>
<proteinExistence type="inferred from homology"/>
<keyword evidence="3" id="KW-0274">FAD</keyword>
<dbReference type="EMBL" id="AMGV01000022">
    <property type="protein sequence ID" value="KEF51621.1"/>
    <property type="molecule type" value="Genomic_DNA"/>
</dbReference>
<dbReference type="PANTHER" id="PTHR13789">
    <property type="entry name" value="MONOOXYGENASE"/>
    <property type="match status" value="1"/>
</dbReference>
<keyword evidence="5" id="KW-0503">Monooxygenase</keyword>
<reference evidence="7 8" key="1">
    <citation type="submission" date="2013-03" db="EMBL/GenBank/DDBJ databases">
        <title>The Genome Sequence of Exophiala aquamarina CBS 119918.</title>
        <authorList>
            <consortium name="The Broad Institute Genomics Platform"/>
            <person name="Cuomo C."/>
            <person name="de Hoog S."/>
            <person name="Gorbushina A."/>
            <person name="Walker B."/>
            <person name="Young S.K."/>
            <person name="Zeng Q."/>
            <person name="Gargeya S."/>
            <person name="Fitzgerald M."/>
            <person name="Haas B."/>
            <person name="Abouelleil A."/>
            <person name="Allen A.W."/>
            <person name="Alvarado L."/>
            <person name="Arachchi H.M."/>
            <person name="Berlin A.M."/>
            <person name="Chapman S.B."/>
            <person name="Gainer-Dewar J."/>
            <person name="Goldberg J."/>
            <person name="Griggs A."/>
            <person name="Gujja S."/>
            <person name="Hansen M."/>
            <person name="Howarth C."/>
            <person name="Imamovic A."/>
            <person name="Ireland A."/>
            <person name="Larimer J."/>
            <person name="McCowan C."/>
            <person name="Murphy C."/>
            <person name="Pearson M."/>
            <person name="Poon T.W."/>
            <person name="Priest M."/>
            <person name="Roberts A."/>
            <person name="Saif S."/>
            <person name="Shea T."/>
            <person name="Sisk P."/>
            <person name="Sykes S."/>
            <person name="Wortman J."/>
            <person name="Nusbaum C."/>
            <person name="Birren B."/>
        </authorList>
    </citation>
    <scope>NUCLEOTIDE SEQUENCE [LARGE SCALE GENOMIC DNA]</scope>
    <source>
        <strain evidence="7 8">CBS 119918</strain>
    </source>
</reference>
<dbReference type="HOGENOM" id="CLU_009665_19_1_1"/>
<dbReference type="Pfam" id="PF01494">
    <property type="entry name" value="FAD_binding_3"/>
    <property type="match status" value="1"/>
</dbReference>
<evidence type="ECO:0000256" key="3">
    <source>
        <dbReference type="ARBA" id="ARBA00022827"/>
    </source>
</evidence>
<dbReference type="GO" id="GO:0071949">
    <property type="term" value="F:FAD binding"/>
    <property type="evidence" value="ECO:0007669"/>
    <property type="project" value="InterPro"/>
</dbReference>
<keyword evidence="8" id="KW-1185">Reference proteome</keyword>
<evidence type="ECO:0000256" key="2">
    <source>
        <dbReference type="ARBA" id="ARBA00022630"/>
    </source>
</evidence>
<dbReference type="InterPro" id="IPR050493">
    <property type="entry name" value="FAD-dep_Monooxygenase_BioMet"/>
</dbReference>
<dbReference type="Gene3D" id="3.50.50.60">
    <property type="entry name" value="FAD/NAD(P)-binding domain"/>
    <property type="match status" value="1"/>
</dbReference>
<dbReference type="OrthoDB" id="16820at2759"/>
<keyword evidence="4" id="KW-0560">Oxidoreductase</keyword>
<dbReference type="RefSeq" id="XP_013254211.1">
    <property type="nucleotide sequence ID" value="XM_013398757.1"/>
</dbReference>
<dbReference type="AlphaFoldDB" id="A0A072NVI5"/>
<organism evidence="7 8">
    <name type="scientific">Exophiala aquamarina CBS 119918</name>
    <dbReference type="NCBI Taxonomy" id="1182545"/>
    <lineage>
        <taxon>Eukaryota</taxon>
        <taxon>Fungi</taxon>
        <taxon>Dikarya</taxon>
        <taxon>Ascomycota</taxon>
        <taxon>Pezizomycotina</taxon>
        <taxon>Eurotiomycetes</taxon>
        <taxon>Chaetothyriomycetidae</taxon>
        <taxon>Chaetothyriales</taxon>
        <taxon>Herpotrichiellaceae</taxon>
        <taxon>Exophiala</taxon>
    </lineage>
</organism>
<feature type="domain" description="FAD-binding" evidence="6">
    <location>
        <begin position="29"/>
        <end position="361"/>
    </location>
</feature>
<evidence type="ECO:0000256" key="1">
    <source>
        <dbReference type="ARBA" id="ARBA00007992"/>
    </source>
</evidence>